<protein>
    <submittedName>
        <fullName evidence="5">Phage repressor</fullName>
    </submittedName>
</protein>
<proteinExistence type="predicted"/>
<evidence type="ECO:0000256" key="2">
    <source>
        <dbReference type="ARBA" id="ARBA00023125"/>
    </source>
</evidence>
<evidence type="ECO:0000313" key="5">
    <source>
        <dbReference type="EMBL" id="EJX00302.1"/>
    </source>
</evidence>
<gene>
    <name evidence="5" type="ORF">EVA_11595</name>
</gene>
<sequence>MDDIKGRLSGYLLAKGVSKSEFGRTIGVSSAYITSIRKSIQPDKLNKIAESYPDLNITWLLTGDGDMIVKSKNESNALMLRSAAKAIPLLPVSAQGGTLNDFVASIKSCDCEKVVSPINDVDFAIQIAGDSMAPEYPAGSRIFIKKINERAFIEWGKAYVLDTCNGTVVKLLAPSDKEGYVKCISINPDPIYAPFEVSFKDVFGIYRVMLCLAIK</sequence>
<dbReference type="EMBL" id="AMCI01003436">
    <property type="protein sequence ID" value="EJX00302.1"/>
    <property type="molecule type" value="Genomic_DNA"/>
</dbReference>
<evidence type="ECO:0000259" key="4">
    <source>
        <dbReference type="Pfam" id="PF00717"/>
    </source>
</evidence>
<dbReference type="SUPFAM" id="SSF51306">
    <property type="entry name" value="LexA/Signal peptidase"/>
    <property type="match status" value="1"/>
</dbReference>
<organism evidence="5">
    <name type="scientific">gut metagenome</name>
    <dbReference type="NCBI Taxonomy" id="749906"/>
    <lineage>
        <taxon>unclassified sequences</taxon>
        <taxon>metagenomes</taxon>
        <taxon>organismal metagenomes</taxon>
    </lineage>
</organism>
<evidence type="ECO:0000256" key="3">
    <source>
        <dbReference type="ARBA" id="ARBA00023163"/>
    </source>
</evidence>
<dbReference type="InterPro" id="IPR036286">
    <property type="entry name" value="LexA/Signal_pep-like_sf"/>
</dbReference>
<dbReference type="InterPro" id="IPR015927">
    <property type="entry name" value="Peptidase_S24_S26A/B/C"/>
</dbReference>
<dbReference type="InterPro" id="IPR039418">
    <property type="entry name" value="LexA-like"/>
</dbReference>
<comment type="caution">
    <text evidence="5">The sequence shown here is derived from an EMBL/GenBank/DDBJ whole genome shotgun (WGS) entry which is preliminary data.</text>
</comment>
<keyword evidence="3" id="KW-0804">Transcription</keyword>
<accession>J9FZ94</accession>
<keyword evidence="1" id="KW-0805">Transcription regulation</keyword>
<dbReference type="GO" id="GO:0003677">
    <property type="term" value="F:DNA binding"/>
    <property type="evidence" value="ECO:0007669"/>
    <property type="project" value="UniProtKB-KW"/>
</dbReference>
<feature type="domain" description="Peptidase S24/S26A/S26B/S26C" evidence="4">
    <location>
        <begin position="109"/>
        <end position="199"/>
    </location>
</feature>
<dbReference type="PANTHER" id="PTHR40661:SF1">
    <property type="entry name" value="HTH CRO_C1-TYPE DOMAIN-CONTAINING PROTEIN"/>
    <property type="match status" value="1"/>
</dbReference>
<reference evidence="5" key="1">
    <citation type="journal article" date="2012" name="PLoS ONE">
        <title>Gene sets for utilization of primary and secondary nutrition supplies in the distal gut of endangered iberian lynx.</title>
        <authorList>
            <person name="Alcaide M."/>
            <person name="Messina E."/>
            <person name="Richter M."/>
            <person name="Bargiela R."/>
            <person name="Peplies J."/>
            <person name="Huws S.A."/>
            <person name="Newbold C.J."/>
            <person name="Golyshin P.N."/>
            <person name="Simon M.A."/>
            <person name="Lopez G."/>
            <person name="Yakimov M.M."/>
            <person name="Ferrer M."/>
        </authorList>
    </citation>
    <scope>NUCLEOTIDE SEQUENCE</scope>
</reference>
<dbReference type="Gene3D" id="2.10.109.10">
    <property type="entry name" value="Umud Fragment, subunit A"/>
    <property type="match status" value="1"/>
</dbReference>
<dbReference type="PANTHER" id="PTHR40661">
    <property type="match status" value="1"/>
</dbReference>
<dbReference type="CDD" id="cd06529">
    <property type="entry name" value="S24_LexA-like"/>
    <property type="match status" value="1"/>
</dbReference>
<dbReference type="AlphaFoldDB" id="J9FZ94"/>
<evidence type="ECO:0000256" key="1">
    <source>
        <dbReference type="ARBA" id="ARBA00023015"/>
    </source>
</evidence>
<keyword evidence="2" id="KW-0238">DNA-binding</keyword>
<name>J9FZ94_9ZZZZ</name>
<dbReference type="Pfam" id="PF00717">
    <property type="entry name" value="Peptidase_S24"/>
    <property type="match status" value="1"/>
</dbReference>